<evidence type="ECO:0000259" key="1">
    <source>
        <dbReference type="Pfam" id="PF01156"/>
    </source>
</evidence>
<name>A0ABR4XSS9_9LACO</name>
<dbReference type="Pfam" id="PF01156">
    <property type="entry name" value="IU_nuc_hydro"/>
    <property type="match status" value="1"/>
</dbReference>
<proteinExistence type="predicted"/>
<dbReference type="SUPFAM" id="SSF53590">
    <property type="entry name" value="Nucleoside hydrolase"/>
    <property type="match status" value="1"/>
</dbReference>
<dbReference type="InterPro" id="IPR036452">
    <property type="entry name" value="Ribo_hydro-like"/>
</dbReference>
<gene>
    <name evidence="2" type="ORF">Q757_00310</name>
</gene>
<keyword evidence="3" id="KW-1185">Reference proteome</keyword>
<evidence type="ECO:0000313" key="3">
    <source>
        <dbReference type="Proteomes" id="UP000030023"/>
    </source>
</evidence>
<evidence type="ECO:0000313" key="2">
    <source>
        <dbReference type="EMBL" id="KGO32560.1"/>
    </source>
</evidence>
<sequence length="120" mass="13561">MVGLDVTLKAMVDNDQLLKFSKINESGRMISSLIKHYNDHHVGGWPIHDLNTVAYLRHPEFYNGKNLWIDVVTSGPAIGETVADIRAAYHNGRTNAYVLDSIDLGSFLNWLTKEIQQIPR</sequence>
<protein>
    <recommendedName>
        <fullName evidence="1">Inosine/uridine-preferring nucleoside hydrolase domain-containing protein</fullName>
    </recommendedName>
</protein>
<reference evidence="2 3" key="1">
    <citation type="journal article" date="2014" name="Antonie Van Leeuwenhoek">
        <title>Oenococcus alcoholitolerans sp. nov., a lactic acid bacteria isolated from cachaca and ethanol fermentation processes.</title>
        <authorList>
            <person name="Badotti F."/>
            <person name="Moreira A.P."/>
            <person name="Tonon L.A."/>
            <person name="de Lucena B.T."/>
            <person name="Gomes Fde C."/>
            <person name="Kruger R."/>
            <person name="Thompson C.C."/>
            <person name="de Morais M.A.Jr."/>
            <person name="Rosa C.A."/>
            <person name="Thompson F.L."/>
        </authorList>
    </citation>
    <scope>NUCLEOTIDE SEQUENCE [LARGE SCALE GENOMIC DNA]</scope>
    <source>
        <strain evidence="2 3">UFRJ-M7.2.18</strain>
    </source>
</reference>
<dbReference type="EMBL" id="AXCV01000005">
    <property type="protein sequence ID" value="KGO32560.1"/>
    <property type="molecule type" value="Genomic_DNA"/>
</dbReference>
<dbReference type="Proteomes" id="UP000030023">
    <property type="component" value="Unassembled WGS sequence"/>
</dbReference>
<accession>A0ABR4XSS9</accession>
<comment type="caution">
    <text evidence="2">The sequence shown here is derived from an EMBL/GenBank/DDBJ whole genome shotgun (WGS) entry which is preliminary data.</text>
</comment>
<dbReference type="InterPro" id="IPR001910">
    <property type="entry name" value="Inosine/uridine_hydrolase_dom"/>
</dbReference>
<organism evidence="2 3">
    <name type="scientific">Oenococcus alcoholitolerans</name>
    <dbReference type="NCBI Taxonomy" id="931074"/>
    <lineage>
        <taxon>Bacteria</taxon>
        <taxon>Bacillati</taxon>
        <taxon>Bacillota</taxon>
        <taxon>Bacilli</taxon>
        <taxon>Lactobacillales</taxon>
        <taxon>Lactobacillaceae</taxon>
        <taxon>Oenococcus</taxon>
    </lineage>
</organism>
<dbReference type="Gene3D" id="3.90.245.10">
    <property type="entry name" value="Ribonucleoside hydrolase-like"/>
    <property type="match status" value="1"/>
</dbReference>
<feature type="domain" description="Inosine/uridine-preferring nucleoside hydrolase" evidence="1">
    <location>
        <begin position="1"/>
        <end position="108"/>
    </location>
</feature>